<accession>A0A835QTL8</accession>
<sequence>MSIEDSPAIRKLDRATSFYHERKRNEEVGDPFRAPSILLISTIPDQGERSANAEDSDDSDEPVDPPKVEEKLRAVP</sequence>
<feature type="compositionally biased region" description="Basic and acidic residues" evidence="1">
    <location>
        <begin position="7"/>
        <end position="27"/>
    </location>
</feature>
<dbReference type="OrthoDB" id="407558at2759"/>
<dbReference type="EMBL" id="JADCNL010000006">
    <property type="protein sequence ID" value="KAG0475874.1"/>
    <property type="molecule type" value="Genomic_DNA"/>
</dbReference>
<protein>
    <submittedName>
        <fullName evidence="2">Uncharacterized protein</fullName>
    </submittedName>
</protein>
<evidence type="ECO:0000256" key="1">
    <source>
        <dbReference type="SAM" id="MobiDB-lite"/>
    </source>
</evidence>
<proteinExistence type="predicted"/>
<organism evidence="2 3">
    <name type="scientific">Vanilla planifolia</name>
    <name type="common">Vanilla</name>
    <dbReference type="NCBI Taxonomy" id="51239"/>
    <lineage>
        <taxon>Eukaryota</taxon>
        <taxon>Viridiplantae</taxon>
        <taxon>Streptophyta</taxon>
        <taxon>Embryophyta</taxon>
        <taxon>Tracheophyta</taxon>
        <taxon>Spermatophyta</taxon>
        <taxon>Magnoliopsida</taxon>
        <taxon>Liliopsida</taxon>
        <taxon>Asparagales</taxon>
        <taxon>Orchidaceae</taxon>
        <taxon>Vanilloideae</taxon>
        <taxon>Vanilleae</taxon>
        <taxon>Vanilla</taxon>
    </lineage>
</organism>
<gene>
    <name evidence="2" type="ORF">HPP92_012715</name>
</gene>
<dbReference type="Proteomes" id="UP000636800">
    <property type="component" value="Chromosome 6"/>
</dbReference>
<reference evidence="2 3" key="1">
    <citation type="journal article" date="2020" name="Nat. Food">
        <title>A phased Vanilla planifolia genome enables genetic improvement of flavour and production.</title>
        <authorList>
            <person name="Hasing T."/>
            <person name="Tang H."/>
            <person name="Brym M."/>
            <person name="Khazi F."/>
            <person name="Huang T."/>
            <person name="Chambers A.H."/>
        </authorList>
    </citation>
    <scope>NUCLEOTIDE SEQUENCE [LARGE SCALE GENOMIC DNA]</scope>
    <source>
        <tissue evidence="2">Leaf</tissue>
    </source>
</reference>
<feature type="region of interest" description="Disordered" evidence="1">
    <location>
        <begin position="1"/>
        <end position="76"/>
    </location>
</feature>
<comment type="caution">
    <text evidence="2">The sequence shown here is derived from an EMBL/GenBank/DDBJ whole genome shotgun (WGS) entry which is preliminary data.</text>
</comment>
<feature type="compositionally biased region" description="Basic and acidic residues" evidence="1">
    <location>
        <begin position="64"/>
        <end position="76"/>
    </location>
</feature>
<name>A0A835QTL8_VANPL</name>
<feature type="compositionally biased region" description="Acidic residues" evidence="1">
    <location>
        <begin position="54"/>
        <end position="63"/>
    </location>
</feature>
<keyword evidence="3" id="KW-1185">Reference proteome</keyword>
<evidence type="ECO:0000313" key="2">
    <source>
        <dbReference type="EMBL" id="KAG0475874.1"/>
    </source>
</evidence>
<dbReference type="AlphaFoldDB" id="A0A835QTL8"/>
<evidence type="ECO:0000313" key="3">
    <source>
        <dbReference type="Proteomes" id="UP000636800"/>
    </source>
</evidence>